<sequence length="244" mass="27763">MQLYSSTDIGLQRKLNEDYYDNYIVDDMTLMVVADGMGGHNAGEIASELAVKSFVYFFKENYEKYDNYLDLLKDCVSYSNSIIYDESHNNEELLNMGTTIVVALIKDNSLYILNVGDSRAYFLNQYGFRQLSKDHSLVNDLLSNGTITEEEARTYIQRNVITRSLGSEESVEPEMIAIDIEENDAVLLCTDGLNTMLEDHEIEEILKEKITIEDKVNKLIDESLKNGGNDNITISLFIKEEVAK</sequence>
<dbReference type="EMBL" id="CP066744">
    <property type="protein sequence ID" value="QQK07757.1"/>
    <property type="molecule type" value="Genomic_DNA"/>
</dbReference>
<organism evidence="1 2">
    <name type="scientific">Miniphocaeibacter halophilus</name>
    <dbReference type="NCBI Taxonomy" id="2931922"/>
    <lineage>
        <taxon>Bacteria</taxon>
        <taxon>Bacillati</taxon>
        <taxon>Bacillota</taxon>
        <taxon>Tissierellia</taxon>
        <taxon>Tissierellales</taxon>
        <taxon>Peptoniphilaceae</taxon>
        <taxon>Miniphocaeibacter</taxon>
    </lineage>
</organism>
<proteinExistence type="predicted"/>
<gene>
    <name evidence="1" type="ORF">JFY71_10800</name>
</gene>
<evidence type="ECO:0000313" key="2">
    <source>
        <dbReference type="Proteomes" id="UP000595814"/>
    </source>
</evidence>
<protein>
    <submittedName>
        <fullName evidence="1">Stp1/IreP family PP2C-type Ser/Thr phosphatase</fullName>
    </submittedName>
</protein>
<reference evidence="1 2" key="1">
    <citation type="journal article" date="2022" name="Int. J. Syst. Evol. Microbiol.">
        <title>Miniphocaeibacter halophilus sp. nov., an ammonium-tolerant acetate-producing bacterium isolated from a biogas system.</title>
        <authorList>
            <person name="Schnurer A."/>
            <person name="Singh A."/>
            <person name="Bi S."/>
            <person name="Qiao W."/>
            <person name="Westerholm M."/>
        </authorList>
    </citation>
    <scope>NUCLEOTIDE SEQUENCE [LARGE SCALE GENOMIC DNA]</scope>
    <source>
        <strain evidence="1 2">AMB_01</strain>
    </source>
</reference>
<evidence type="ECO:0000313" key="1">
    <source>
        <dbReference type="EMBL" id="QQK07757.1"/>
    </source>
</evidence>
<keyword evidence="2" id="KW-1185">Reference proteome</keyword>
<accession>A0AC61MQH9</accession>
<dbReference type="Proteomes" id="UP000595814">
    <property type="component" value="Chromosome"/>
</dbReference>
<name>A0AC61MQH9_9FIRM</name>